<evidence type="ECO:0000256" key="2">
    <source>
        <dbReference type="ARBA" id="ARBA00022900"/>
    </source>
</evidence>
<keyword evidence="2" id="KW-0722">Serine protease inhibitor</keyword>
<dbReference type="PANTHER" id="PTHR10083:SF373">
    <property type="entry name" value="SERINE PEPTIDASE INHIBITOR, KUNITZ TYPE, 2"/>
    <property type="match status" value="1"/>
</dbReference>
<dbReference type="PROSITE" id="PS50279">
    <property type="entry name" value="BPTI_KUNITZ_2"/>
    <property type="match status" value="2"/>
</dbReference>
<reference evidence="5" key="1">
    <citation type="submission" date="2012-12" db="EMBL/GenBank/DDBJ databases">
        <title>Identification and characterization of a phenylalanine ammonia-lyase gene family in Isatis indigotica Fort.</title>
        <authorList>
            <person name="Liu Q."/>
            <person name="Chen J."/>
            <person name="Zhou X."/>
            <person name="Di P."/>
            <person name="Xiao Y."/>
            <person name="Xuan H."/>
            <person name="Zhang L."/>
            <person name="Chen W."/>
        </authorList>
    </citation>
    <scope>NUCLEOTIDE SEQUENCE</scope>
    <source>
        <tissue evidence="5">Salivary gland</tissue>
    </source>
</reference>
<feature type="chain" id="PRO_5005518298" evidence="3">
    <location>
        <begin position="21"/>
        <end position="148"/>
    </location>
</feature>
<dbReference type="GO" id="GO:0004867">
    <property type="term" value="F:serine-type endopeptidase inhibitor activity"/>
    <property type="evidence" value="ECO:0007669"/>
    <property type="project" value="UniProtKB-KW"/>
</dbReference>
<feature type="signal peptide" evidence="3">
    <location>
        <begin position="1"/>
        <end position="20"/>
    </location>
</feature>
<feature type="domain" description="BPTI/Kunitz inhibitor" evidence="4">
    <location>
        <begin position="88"/>
        <end position="138"/>
    </location>
</feature>
<dbReference type="Pfam" id="PF00014">
    <property type="entry name" value="Kunitz_BPTI"/>
    <property type="match status" value="2"/>
</dbReference>
<evidence type="ECO:0000256" key="1">
    <source>
        <dbReference type="ARBA" id="ARBA00022690"/>
    </source>
</evidence>
<name>A0A0K8RHT8_IXORI</name>
<dbReference type="InterPro" id="IPR036880">
    <property type="entry name" value="Kunitz_BPTI_sf"/>
</dbReference>
<keyword evidence="1" id="KW-0646">Protease inhibitor</keyword>
<dbReference type="GO" id="GO:0005615">
    <property type="term" value="C:extracellular space"/>
    <property type="evidence" value="ECO:0007669"/>
    <property type="project" value="TreeGrafter"/>
</dbReference>
<evidence type="ECO:0000256" key="3">
    <source>
        <dbReference type="SAM" id="SignalP"/>
    </source>
</evidence>
<dbReference type="InterPro" id="IPR002223">
    <property type="entry name" value="Kunitz_BPTI"/>
</dbReference>
<protein>
    <submittedName>
        <fullName evidence="5">Putative salivary kunitz domain protein</fullName>
    </submittedName>
</protein>
<organism evidence="5">
    <name type="scientific">Ixodes ricinus</name>
    <name type="common">Common tick</name>
    <name type="synonym">Acarus ricinus</name>
    <dbReference type="NCBI Taxonomy" id="34613"/>
    <lineage>
        <taxon>Eukaryota</taxon>
        <taxon>Metazoa</taxon>
        <taxon>Ecdysozoa</taxon>
        <taxon>Arthropoda</taxon>
        <taxon>Chelicerata</taxon>
        <taxon>Arachnida</taxon>
        <taxon>Acari</taxon>
        <taxon>Parasitiformes</taxon>
        <taxon>Ixodida</taxon>
        <taxon>Ixodoidea</taxon>
        <taxon>Ixodidae</taxon>
        <taxon>Ixodinae</taxon>
        <taxon>Ixodes</taxon>
    </lineage>
</organism>
<accession>A0A0K8RHT8</accession>
<evidence type="ECO:0000313" key="5">
    <source>
        <dbReference type="EMBL" id="JAA70606.1"/>
    </source>
</evidence>
<keyword evidence="3" id="KW-0732">Signal</keyword>
<dbReference type="CDD" id="cd22617">
    <property type="entry name" value="Kunitz_TFPI2_2-like"/>
    <property type="match status" value="1"/>
</dbReference>
<dbReference type="InterPro" id="IPR050098">
    <property type="entry name" value="TFPI/VKTCI-like"/>
</dbReference>
<dbReference type="PANTHER" id="PTHR10083">
    <property type="entry name" value="KUNITZ-TYPE PROTEASE INHIBITOR-RELATED"/>
    <property type="match status" value="1"/>
</dbReference>
<feature type="domain" description="BPTI/Kunitz inhibitor" evidence="4">
    <location>
        <begin position="29"/>
        <end position="79"/>
    </location>
</feature>
<dbReference type="SUPFAM" id="SSF57362">
    <property type="entry name" value="BPTI-like"/>
    <property type="match status" value="2"/>
</dbReference>
<sequence length="148" mass="17125">MQPAMQFIFMMSFVALGGHALVKPGQERCTEVMDEGPCRALIPRYFYNMETEKCEEFEYGGCYGNSNNFFNESSCTSTCKGVSKMDMCELTSKTTDCREMSDRYFFNKKTKKCKKFKAKKCPTSQNYFLSRQTCKSRLQEELSYTAMV</sequence>
<dbReference type="AlphaFoldDB" id="A0A0K8RHT8"/>
<dbReference type="EMBL" id="GADI01003202">
    <property type="protein sequence ID" value="JAA70606.1"/>
    <property type="molecule type" value="mRNA"/>
</dbReference>
<dbReference type="SMART" id="SM00131">
    <property type="entry name" value="KU"/>
    <property type="match status" value="2"/>
</dbReference>
<proteinExistence type="evidence at transcript level"/>
<dbReference type="PROSITE" id="PS00280">
    <property type="entry name" value="BPTI_KUNITZ_1"/>
    <property type="match status" value="1"/>
</dbReference>
<evidence type="ECO:0000259" key="4">
    <source>
        <dbReference type="PROSITE" id="PS50279"/>
    </source>
</evidence>
<dbReference type="InterPro" id="IPR020901">
    <property type="entry name" value="Prtase_inh_Kunz-CS"/>
</dbReference>
<dbReference type="PRINTS" id="PR00759">
    <property type="entry name" value="BASICPTASE"/>
</dbReference>
<dbReference type="Gene3D" id="4.10.410.10">
    <property type="entry name" value="Pancreatic trypsin inhibitor Kunitz domain"/>
    <property type="match status" value="2"/>
</dbReference>